<feature type="domain" description="Nudix hydrolase" evidence="7">
    <location>
        <begin position="26"/>
        <end position="157"/>
    </location>
</feature>
<reference evidence="8 10" key="1">
    <citation type="journal article" date="2014" name="Genome Announc.">
        <title>Draft Genome Sequence of Bacillus alcalophilus AV1934, a Classic Alkaliphile Isolated from Human Feces in 1934.</title>
        <authorList>
            <person name="Attie O."/>
            <person name="Jayaprakash A."/>
            <person name="Shah H."/>
            <person name="Paulsen I.T."/>
            <person name="Morino M."/>
            <person name="Takahashi Y."/>
            <person name="Narumi I."/>
            <person name="Sachidanandam R."/>
            <person name="Satoh K."/>
            <person name="Ito M."/>
            <person name="Krulwich T.A."/>
        </authorList>
    </citation>
    <scope>NUCLEOTIDE SEQUENCE [LARGE SCALE GENOMIC DNA]</scope>
    <source>
        <strain evidence="8 10">AV1934</strain>
    </source>
</reference>
<dbReference type="PANTHER" id="PTHR12992">
    <property type="entry name" value="NUDIX HYDROLASE"/>
    <property type="match status" value="1"/>
</dbReference>
<reference evidence="9 11" key="2">
    <citation type="submission" date="2014-01" db="EMBL/GenBank/DDBJ databases">
        <title>Draft genome sequencing of Bacillus alcalophilus CGMCC 1.3604.</title>
        <authorList>
            <person name="Yang J."/>
            <person name="Diao L."/>
            <person name="Yang S."/>
        </authorList>
    </citation>
    <scope>NUCLEOTIDE SEQUENCE [LARGE SCALE GENOMIC DNA]</scope>
    <source>
        <strain evidence="9 11">CGMCC 1.3604</strain>
    </source>
</reference>
<dbReference type="InterPro" id="IPR000086">
    <property type="entry name" value="NUDIX_hydrolase_dom"/>
</dbReference>
<dbReference type="RefSeq" id="WP_003324008.1">
    <property type="nucleotide sequence ID" value="NZ_ALPT02000017.1"/>
</dbReference>
<evidence type="ECO:0000313" key="11">
    <source>
        <dbReference type="Proteomes" id="UP000297014"/>
    </source>
</evidence>
<evidence type="ECO:0000256" key="1">
    <source>
        <dbReference type="ARBA" id="ARBA00001936"/>
    </source>
</evidence>
<dbReference type="EMBL" id="ALPT02000017">
    <property type="protein sequence ID" value="KGA98005.1"/>
    <property type="molecule type" value="Genomic_DNA"/>
</dbReference>
<dbReference type="GO" id="GO:0010945">
    <property type="term" value="F:coenzyme A diphosphatase activity"/>
    <property type="evidence" value="ECO:0007669"/>
    <property type="project" value="InterPro"/>
</dbReference>
<comment type="cofactor">
    <cofactor evidence="1">
        <name>Mn(2+)</name>
        <dbReference type="ChEBI" id="CHEBI:29035"/>
    </cofactor>
</comment>
<dbReference type="AlphaFoldDB" id="A0A094XGT7"/>
<evidence type="ECO:0000256" key="5">
    <source>
        <dbReference type="ARBA" id="ARBA00022842"/>
    </source>
</evidence>
<dbReference type="InterPro" id="IPR045121">
    <property type="entry name" value="CoAse"/>
</dbReference>
<dbReference type="Gene3D" id="3.90.79.10">
    <property type="entry name" value="Nucleoside Triphosphate Pyrophosphohydrolase"/>
    <property type="match status" value="1"/>
</dbReference>
<dbReference type="CDD" id="cd03426">
    <property type="entry name" value="NUDIX_CoAse_Nudt7"/>
    <property type="match status" value="1"/>
</dbReference>
<comment type="cofactor">
    <cofactor evidence="2">
        <name>Mg(2+)</name>
        <dbReference type="ChEBI" id="CHEBI:18420"/>
    </cofactor>
</comment>
<dbReference type="GO" id="GO:0046872">
    <property type="term" value="F:metal ion binding"/>
    <property type="evidence" value="ECO:0007669"/>
    <property type="project" value="UniProtKB-KW"/>
</dbReference>
<evidence type="ECO:0000313" key="10">
    <source>
        <dbReference type="Proteomes" id="UP000002754"/>
    </source>
</evidence>
<dbReference type="InterPro" id="IPR015797">
    <property type="entry name" value="NUDIX_hydrolase-like_dom_sf"/>
</dbReference>
<dbReference type="Proteomes" id="UP000002754">
    <property type="component" value="Unassembled WGS sequence"/>
</dbReference>
<keyword evidence="5" id="KW-0460">Magnesium</keyword>
<evidence type="ECO:0000256" key="4">
    <source>
        <dbReference type="ARBA" id="ARBA00022801"/>
    </source>
</evidence>
<dbReference type="Pfam" id="PF00293">
    <property type="entry name" value="NUDIX"/>
    <property type="match status" value="1"/>
</dbReference>
<keyword evidence="10" id="KW-1185">Reference proteome</keyword>
<keyword evidence="3" id="KW-0479">Metal-binding</keyword>
<dbReference type="Proteomes" id="UP000297014">
    <property type="component" value="Unassembled WGS sequence"/>
</dbReference>
<dbReference type="EMBL" id="JALP01000152">
    <property type="protein sequence ID" value="THG90454.1"/>
    <property type="molecule type" value="Genomic_DNA"/>
</dbReference>
<comment type="caution">
    <text evidence="8">The sequence shown here is derived from an EMBL/GenBank/DDBJ whole genome shotgun (WGS) entry which is preliminary data.</text>
</comment>
<dbReference type="eggNOG" id="COG0494">
    <property type="taxonomic scope" value="Bacteria"/>
</dbReference>
<sequence length="207" mass="23776">MSKTNINTIIKKLHSRKANMLGHDTSKHSAVLLPLVQTKEGISVLFEVRALTLNSQPGEICFPGGRIDATDQTNEEAALRELKEEIGIPPSEIKMISSLDYIVSPNRGIIYPFVAQLNSLTTLHLNKEEVDHIFTIPLDYLYSYQAQSYELTMKMVPDSRFPFEKIADKDAYVNRTQTHTEYFYFYKDYVIWGLTAKILKHFLDLTR</sequence>
<evidence type="ECO:0000256" key="3">
    <source>
        <dbReference type="ARBA" id="ARBA00022723"/>
    </source>
</evidence>
<dbReference type="PANTHER" id="PTHR12992:SF11">
    <property type="entry name" value="MITOCHONDRIAL COENZYME A DIPHOSPHATASE NUDT8"/>
    <property type="match status" value="1"/>
</dbReference>
<keyword evidence="4 8" id="KW-0378">Hydrolase</keyword>
<gene>
    <name evidence="9" type="ORF">AJ85_10800</name>
    <name evidence="8" type="ORF">BALCAV_0206925</name>
</gene>
<keyword evidence="6" id="KW-0464">Manganese</keyword>
<dbReference type="SUPFAM" id="SSF55811">
    <property type="entry name" value="Nudix"/>
    <property type="match status" value="1"/>
</dbReference>
<accession>A0A094XGT7</accession>
<protein>
    <submittedName>
        <fullName evidence="8">NUDIX hydrolase</fullName>
    </submittedName>
</protein>
<dbReference type="STRING" id="1218173.BALCAV_0206925"/>
<organism evidence="8 10">
    <name type="scientific">Alkalihalobacillus alcalophilus ATCC 27647 = CGMCC 1.3604</name>
    <dbReference type="NCBI Taxonomy" id="1218173"/>
    <lineage>
        <taxon>Bacteria</taxon>
        <taxon>Bacillati</taxon>
        <taxon>Bacillota</taxon>
        <taxon>Bacilli</taxon>
        <taxon>Bacillales</taxon>
        <taxon>Bacillaceae</taxon>
        <taxon>Alkalihalobacillus</taxon>
    </lineage>
</organism>
<evidence type="ECO:0000256" key="2">
    <source>
        <dbReference type="ARBA" id="ARBA00001946"/>
    </source>
</evidence>
<dbReference type="PROSITE" id="PS51462">
    <property type="entry name" value="NUDIX"/>
    <property type="match status" value="1"/>
</dbReference>
<evidence type="ECO:0000313" key="9">
    <source>
        <dbReference type="EMBL" id="THG90454.1"/>
    </source>
</evidence>
<name>A0A094XGT7_ALKAL</name>
<evidence type="ECO:0000259" key="7">
    <source>
        <dbReference type="PROSITE" id="PS51462"/>
    </source>
</evidence>
<evidence type="ECO:0000313" key="8">
    <source>
        <dbReference type="EMBL" id="KGA98005.1"/>
    </source>
</evidence>
<proteinExistence type="predicted"/>
<evidence type="ECO:0000256" key="6">
    <source>
        <dbReference type="ARBA" id="ARBA00023211"/>
    </source>
</evidence>